<evidence type="ECO:0000256" key="1">
    <source>
        <dbReference type="ARBA" id="ARBA00006336"/>
    </source>
</evidence>
<accession>A0A3E2HLY1</accession>
<dbReference type="AlphaFoldDB" id="A0A3E2HLY1"/>
<dbReference type="PANTHER" id="PTHR43540:SF16">
    <property type="entry name" value="ISOCHORISMATASE-LIKE DOMAIN-CONTAINING PROTEIN"/>
    <property type="match status" value="1"/>
</dbReference>
<organism evidence="4 5">
    <name type="scientific">Scytalidium lignicola</name>
    <name type="common">Hyphomycete</name>
    <dbReference type="NCBI Taxonomy" id="5539"/>
    <lineage>
        <taxon>Eukaryota</taxon>
        <taxon>Fungi</taxon>
        <taxon>Dikarya</taxon>
        <taxon>Ascomycota</taxon>
        <taxon>Pezizomycotina</taxon>
        <taxon>Leotiomycetes</taxon>
        <taxon>Leotiomycetes incertae sedis</taxon>
        <taxon>Scytalidium</taxon>
    </lineage>
</organism>
<gene>
    <name evidence="4" type="ORF">B7463_g1947</name>
</gene>
<feature type="domain" description="Isochorismatase-like" evidence="3">
    <location>
        <begin position="5"/>
        <end position="182"/>
    </location>
</feature>
<name>A0A3E2HLY1_SCYLI</name>
<evidence type="ECO:0000313" key="5">
    <source>
        <dbReference type="Proteomes" id="UP000258309"/>
    </source>
</evidence>
<dbReference type="InterPro" id="IPR036380">
    <property type="entry name" value="Isochorismatase-like_sf"/>
</dbReference>
<evidence type="ECO:0000256" key="2">
    <source>
        <dbReference type="ARBA" id="ARBA00022801"/>
    </source>
</evidence>
<proteinExistence type="inferred from homology"/>
<dbReference type="EMBL" id="NCSJ02000021">
    <property type="protein sequence ID" value="RFU34406.1"/>
    <property type="molecule type" value="Genomic_DNA"/>
</dbReference>
<dbReference type="OrthoDB" id="167809at2759"/>
<dbReference type="SUPFAM" id="SSF52499">
    <property type="entry name" value="Isochorismatase-like hydrolases"/>
    <property type="match status" value="1"/>
</dbReference>
<evidence type="ECO:0000259" key="3">
    <source>
        <dbReference type="Pfam" id="PF00857"/>
    </source>
</evidence>
<dbReference type="PANTHER" id="PTHR43540">
    <property type="entry name" value="PEROXYUREIDOACRYLATE/UREIDOACRYLATE AMIDOHYDROLASE-RELATED"/>
    <property type="match status" value="1"/>
</dbReference>
<dbReference type="GO" id="GO:0016787">
    <property type="term" value="F:hydrolase activity"/>
    <property type="evidence" value="ECO:0007669"/>
    <property type="project" value="UniProtKB-KW"/>
</dbReference>
<keyword evidence="2" id="KW-0378">Hydrolase</keyword>
<dbReference type="InterPro" id="IPR000868">
    <property type="entry name" value="Isochorismatase-like_dom"/>
</dbReference>
<feature type="non-terminal residue" evidence="4">
    <location>
        <position position="206"/>
    </location>
</feature>
<comment type="similarity">
    <text evidence="1">Belongs to the isochorismatase family.</text>
</comment>
<feature type="non-terminal residue" evidence="4">
    <location>
        <position position="1"/>
    </location>
</feature>
<keyword evidence="5" id="KW-1185">Reference proteome</keyword>
<dbReference type="Proteomes" id="UP000258309">
    <property type="component" value="Unassembled WGS sequence"/>
</dbReference>
<protein>
    <recommendedName>
        <fullName evidence="3">Isochorismatase-like domain-containing protein</fullName>
    </recommendedName>
</protein>
<comment type="caution">
    <text evidence="4">The sequence shown here is derived from an EMBL/GenBank/DDBJ whole genome shotgun (WGS) entry which is preliminary data.</text>
</comment>
<dbReference type="Pfam" id="PF00857">
    <property type="entry name" value="Isochorismatase"/>
    <property type="match status" value="1"/>
</dbReference>
<dbReference type="OMA" id="YHVTLVR"/>
<dbReference type="STRING" id="5539.A0A3E2HLY1"/>
<evidence type="ECO:0000313" key="4">
    <source>
        <dbReference type="EMBL" id="RFU34406.1"/>
    </source>
</evidence>
<sequence length="206" mass="22972">MAPNTAIVLVDPLNEFLHPDGKIYSQVSKSLESTSTVENILKLVQAARSSQIPIYYALHQPYRDGNYDGWQRMNHSFARIKSGRAFDEGSFGAKVFSGMEPDLTNGDVVVSRHWNSSGFANTDLDYQLRQRDITHLILAGMVANTCLESTARYARELGYHVTLLTDATAGFTVEAKEAATQLIWPLIADEVFTVLEWVSNNNQTKV</sequence>
<dbReference type="InterPro" id="IPR050272">
    <property type="entry name" value="Isochorismatase-like_hydrls"/>
</dbReference>
<dbReference type="Gene3D" id="3.40.50.850">
    <property type="entry name" value="Isochorismatase-like"/>
    <property type="match status" value="1"/>
</dbReference>
<dbReference type="CDD" id="cd00431">
    <property type="entry name" value="cysteine_hydrolases"/>
    <property type="match status" value="1"/>
</dbReference>
<reference evidence="4 5" key="1">
    <citation type="submission" date="2018-05" db="EMBL/GenBank/DDBJ databases">
        <title>Draft genome sequence of Scytalidium lignicola DSM 105466, a ubiquitous saprotrophic fungus.</title>
        <authorList>
            <person name="Buettner E."/>
            <person name="Gebauer A.M."/>
            <person name="Hofrichter M."/>
            <person name="Liers C."/>
            <person name="Kellner H."/>
        </authorList>
    </citation>
    <scope>NUCLEOTIDE SEQUENCE [LARGE SCALE GENOMIC DNA]</scope>
    <source>
        <strain evidence="4 5">DSM 105466</strain>
    </source>
</reference>